<keyword evidence="3 4" id="KW-0949">S-adenosyl-L-methionine</keyword>
<dbReference type="Pfam" id="PF05958">
    <property type="entry name" value="tRNA_U5-meth_tr"/>
    <property type="match status" value="1"/>
</dbReference>
<evidence type="ECO:0000256" key="3">
    <source>
        <dbReference type="ARBA" id="ARBA00022691"/>
    </source>
</evidence>
<feature type="binding site" evidence="4">
    <location>
        <position position="400"/>
    </location>
    <ligand>
        <name>S-adenosyl-L-methionine</name>
        <dbReference type="ChEBI" id="CHEBI:59789"/>
    </ligand>
</feature>
<comment type="caution">
    <text evidence="7">The sequence shown here is derived from an EMBL/GenBank/DDBJ whole genome shotgun (WGS) entry which is preliminary data.</text>
</comment>
<evidence type="ECO:0000259" key="6">
    <source>
        <dbReference type="PROSITE" id="PS50926"/>
    </source>
</evidence>
<dbReference type="InterPro" id="IPR030390">
    <property type="entry name" value="MeTrfase_TrmA_AS"/>
</dbReference>
<feature type="active site" evidence="5">
    <location>
        <position position="427"/>
    </location>
</feature>
<dbReference type="STRING" id="1423807.FD16_GL001784"/>
<keyword evidence="8" id="KW-1185">Reference proteome</keyword>
<organism evidence="7 8">
    <name type="scientific">Paucilactobacillus suebicus DSM 5007 = KCTC 3549</name>
    <dbReference type="NCBI Taxonomy" id="1423807"/>
    <lineage>
        <taxon>Bacteria</taxon>
        <taxon>Bacillati</taxon>
        <taxon>Bacillota</taxon>
        <taxon>Bacilli</taxon>
        <taxon>Lactobacillales</taxon>
        <taxon>Lactobacillaceae</taxon>
        <taxon>Paucilactobacillus</taxon>
    </lineage>
</organism>
<dbReference type="Gene3D" id="3.40.50.150">
    <property type="entry name" value="Vaccinia Virus protein VP39"/>
    <property type="match status" value="1"/>
</dbReference>
<proteinExistence type="inferred from homology"/>
<evidence type="ECO:0000313" key="7">
    <source>
        <dbReference type="EMBL" id="KRM09432.1"/>
    </source>
</evidence>
<dbReference type="InterPro" id="IPR002792">
    <property type="entry name" value="TRAM_dom"/>
</dbReference>
<comment type="similarity">
    <text evidence="4">Belongs to the class I-like SAM-binding methyltransferase superfamily. RNA M5U methyltransferase family.</text>
</comment>
<dbReference type="InterPro" id="IPR012340">
    <property type="entry name" value="NA-bd_OB-fold"/>
</dbReference>
<dbReference type="PANTHER" id="PTHR11061:SF45">
    <property type="match status" value="1"/>
</dbReference>
<dbReference type="PATRIC" id="fig|1423807.3.peg.1827"/>
<dbReference type="GO" id="GO:0070475">
    <property type="term" value="P:rRNA base methylation"/>
    <property type="evidence" value="ECO:0007669"/>
    <property type="project" value="TreeGrafter"/>
</dbReference>
<dbReference type="FunFam" id="2.40.50.1070:FF:000003">
    <property type="entry name" value="23S rRNA (Uracil-5-)-methyltransferase RumA"/>
    <property type="match status" value="1"/>
</dbReference>
<dbReference type="SUPFAM" id="SSF53335">
    <property type="entry name" value="S-adenosyl-L-methionine-dependent methyltransferases"/>
    <property type="match status" value="1"/>
</dbReference>
<dbReference type="Proteomes" id="UP000051820">
    <property type="component" value="Unassembled WGS sequence"/>
</dbReference>
<evidence type="ECO:0000256" key="2">
    <source>
        <dbReference type="ARBA" id="ARBA00022679"/>
    </source>
</evidence>
<dbReference type="OrthoDB" id="9804590at2"/>
<evidence type="ECO:0000313" key="8">
    <source>
        <dbReference type="Proteomes" id="UP000051820"/>
    </source>
</evidence>
<sequence length="471" mass="52855">MNNHQNHRHSDRQHKDVEVEIGQRFPLTIKRLGINGEGIGYYQRKICFVPFALPGEVVVAEVTEADPRFIRAKIHKLRKPSPHRVEPADDYAQDVGGFELEHLAYPQQLEFKRDLIRQALDKFKPTGYHGYTIHPTLGMDMPYEYRNKAQFQIRMIDGHVAAGLYQSGSHDLVDLESCSVQIPVTMTVMRDMVKLIEELEIPVYDEKTKAGIIKTVVVRVADGTGEVQLTIITNTPKLPHKHQLLEQIEQRLPEVTSVMQNINPGTSPLVWGDETIHLAGNDAITEMIGGLKFRLSARAFLQLNPEQTKVLYEQTAKALKPSRKDTLIDAYAGIGTIGLSFANQVDQVLGMEVIPDAVADAKYNAEQNNIDNAQYEVGTAEKVMPRWLNDGVNFDALVVDPPRSGLDGGLIKEILRAKPEKFVYVSCNPSTLARDLVPLTKVYDVKYMQPVDMMPQTPKCEVVVKLVKSAK</sequence>
<protein>
    <submittedName>
        <fullName evidence="7">23S rRNA (Uracil-5-)-methyltransferase</fullName>
    </submittedName>
</protein>
<keyword evidence="2 4" id="KW-0808">Transferase</keyword>
<dbReference type="PANTHER" id="PTHR11061">
    <property type="entry name" value="RNA M5U METHYLTRANSFERASE"/>
    <property type="match status" value="1"/>
</dbReference>
<keyword evidence="1 4" id="KW-0489">Methyltransferase</keyword>
<dbReference type="PROSITE" id="PS51687">
    <property type="entry name" value="SAM_MT_RNA_M5U"/>
    <property type="match status" value="1"/>
</dbReference>
<name>A0A0R1VUI6_9LACO</name>
<evidence type="ECO:0000256" key="4">
    <source>
        <dbReference type="PROSITE-ProRule" id="PRU01024"/>
    </source>
</evidence>
<dbReference type="PROSITE" id="PS50926">
    <property type="entry name" value="TRAM"/>
    <property type="match status" value="1"/>
</dbReference>
<dbReference type="RefSeq" id="WP_010622508.1">
    <property type="nucleotide sequence ID" value="NZ_AZGF01000041.1"/>
</dbReference>
<dbReference type="InterPro" id="IPR029063">
    <property type="entry name" value="SAM-dependent_MTases_sf"/>
</dbReference>
<dbReference type="Gene3D" id="2.40.50.140">
    <property type="entry name" value="Nucleic acid-binding proteins"/>
    <property type="match status" value="1"/>
</dbReference>
<feature type="binding site" evidence="4">
    <location>
        <position position="331"/>
    </location>
    <ligand>
        <name>S-adenosyl-L-methionine</name>
        <dbReference type="ChEBI" id="CHEBI:59789"/>
    </ligand>
</feature>
<feature type="binding site" evidence="4">
    <location>
        <position position="302"/>
    </location>
    <ligand>
        <name>S-adenosyl-L-methionine</name>
        <dbReference type="ChEBI" id="CHEBI:59789"/>
    </ligand>
</feature>
<dbReference type="PROSITE" id="PS01230">
    <property type="entry name" value="TRMA_1"/>
    <property type="match status" value="1"/>
</dbReference>
<feature type="active site" description="Nucleophile" evidence="4">
    <location>
        <position position="427"/>
    </location>
</feature>
<dbReference type="eggNOG" id="COG2265">
    <property type="taxonomic scope" value="Bacteria"/>
</dbReference>
<dbReference type="AlphaFoldDB" id="A0A0R1VUI6"/>
<reference evidence="7 8" key="1">
    <citation type="journal article" date="2015" name="Genome Announc.">
        <title>Expanding the biotechnology potential of lactobacilli through comparative genomics of 213 strains and associated genera.</title>
        <authorList>
            <person name="Sun Z."/>
            <person name="Harris H.M."/>
            <person name="McCann A."/>
            <person name="Guo C."/>
            <person name="Argimon S."/>
            <person name="Zhang W."/>
            <person name="Yang X."/>
            <person name="Jeffery I.B."/>
            <person name="Cooney J.C."/>
            <person name="Kagawa T.F."/>
            <person name="Liu W."/>
            <person name="Song Y."/>
            <person name="Salvetti E."/>
            <person name="Wrobel A."/>
            <person name="Rasinkangas P."/>
            <person name="Parkhill J."/>
            <person name="Rea M.C."/>
            <person name="O'Sullivan O."/>
            <person name="Ritari J."/>
            <person name="Douillard F.P."/>
            <person name="Paul Ross R."/>
            <person name="Yang R."/>
            <person name="Briner A.E."/>
            <person name="Felis G.E."/>
            <person name="de Vos W.M."/>
            <person name="Barrangou R."/>
            <person name="Klaenhammer T.R."/>
            <person name="Caufield P.W."/>
            <person name="Cui Y."/>
            <person name="Zhang H."/>
            <person name="O'Toole P.W."/>
        </authorList>
    </citation>
    <scope>NUCLEOTIDE SEQUENCE [LARGE SCALE GENOMIC DNA]</scope>
    <source>
        <strain evidence="7 8">DSM 5007</strain>
    </source>
</reference>
<dbReference type="Pfam" id="PF01938">
    <property type="entry name" value="TRAM"/>
    <property type="match status" value="1"/>
</dbReference>
<dbReference type="SUPFAM" id="SSF50249">
    <property type="entry name" value="Nucleic acid-binding proteins"/>
    <property type="match status" value="1"/>
</dbReference>
<evidence type="ECO:0000256" key="5">
    <source>
        <dbReference type="PROSITE-ProRule" id="PRU10015"/>
    </source>
</evidence>
<feature type="binding site" evidence="4">
    <location>
        <position position="352"/>
    </location>
    <ligand>
        <name>S-adenosyl-L-methionine</name>
        <dbReference type="ChEBI" id="CHEBI:59789"/>
    </ligand>
</feature>
<evidence type="ECO:0000256" key="1">
    <source>
        <dbReference type="ARBA" id="ARBA00022603"/>
    </source>
</evidence>
<gene>
    <name evidence="7" type="ORF">FD16_GL001784</name>
</gene>
<dbReference type="GO" id="GO:0070041">
    <property type="term" value="F:rRNA (uridine-C5-)-methyltransferase activity"/>
    <property type="evidence" value="ECO:0007669"/>
    <property type="project" value="TreeGrafter"/>
</dbReference>
<dbReference type="EMBL" id="AZGF01000041">
    <property type="protein sequence ID" value="KRM09432.1"/>
    <property type="molecule type" value="Genomic_DNA"/>
</dbReference>
<feature type="domain" description="TRAM" evidence="6">
    <location>
        <begin position="18"/>
        <end position="76"/>
    </location>
</feature>
<dbReference type="NCBIfam" id="TIGR00479">
    <property type="entry name" value="rumA"/>
    <property type="match status" value="1"/>
</dbReference>
<dbReference type="InterPro" id="IPR010280">
    <property type="entry name" value="U5_MeTrfase_fam"/>
</dbReference>
<accession>A0A0R1VUI6</accession>
<dbReference type="FunFam" id="3.40.50.150:FF:000009">
    <property type="entry name" value="23S rRNA (Uracil(1939)-C(5))-methyltransferase RlmD"/>
    <property type="match status" value="1"/>
</dbReference>
<dbReference type="Gene3D" id="2.40.50.1070">
    <property type="match status" value="1"/>
</dbReference>